<dbReference type="EMBL" id="BGZK01000802">
    <property type="protein sequence ID" value="GBP61030.1"/>
    <property type="molecule type" value="Genomic_DNA"/>
</dbReference>
<reference evidence="1 2" key="1">
    <citation type="journal article" date="2019" name="Commun. Biol.">
        <title>The bagworm genome reveals a unique fibroin gene that provides high tensile strength.</title>
        <authorList>
            <person name="Kono N."/>
            <person name="Nakamura H."/>
            <person name="Ohtoshi R."/>
            <person name="Tomita M."/>
            <person name="Numata K."/>
            <person name="Arakawa K."/>
        </authorList>
    </citation>
    <scope>NUCLEOTIDE SEQUENCE [LARGE SCALE GENOMIC DNA]</scope>
</reference>
<dbReference type="AlphaFoldDB" id="A0A4C1XD62"/>
<accession>A0A4C1XD62</accession>
<proteinExistence type="predicted"/>
<dbReference type="Proteomes" id="UP000299102">
    <property type="component" value="Unassembled WGS sequence"/>
</dbReference>
<gene>
    <name evidence="1" type="ORF">EVAR_51162_1</name>
</gene>
<evidence type="ECO:0000313" key="2">
    <source>
        <dbReference type="Proteomes" id="UP000299102"/>
    </source>
</evidence>
<protein>
    <submittedName>
        <fullName evidence="1">Uncharacterized protein</fullName>
    </submittedName>
</protein>
<name>A0A4C1XD62_EUMVA</name>
<evidence type="ECO:0000313" key="1">
    <source>
        <dbReference type="EMBL" id="GBP61030.1"/>
    </source>
</evidence>
<sequence>MMFAYSLPTTLRRLKEGGNLCKPTQRSQDALVLYCKGKQMKPDTILVRASMFIQDARAVIGLWQPQPPPQTTFMQP</sequence>
<comment type="caution">
    <text evidence="1">The sequence shown here is derived from an EMBL/GenBank/DDBJ whole genome shotgun (WGS) entry which is preliminary data.</text>
</comment>
<organism evidence="1 2">
    <name type="scientific">Eumeta variegata</name>
    <name type="common">Bagworm moth</name>
    <name type="synonym">Eumeta japonica</name>
    <dbReference type="NCBI Taxonomy" id="151549"/>
    <lineage>
        <taxon>Eukaryota</taxon>
        <taxon>Metazoa</taxon>
        <taxon>Ecdysozoa</taxon>
        <taxon>Arthropoda</taxon>
        <taxon>Hexapoda</taxon>
        <taxon>Insecta</taxon>
        <taxon>Pterygota</taxon>
        <taxon>Neoptera</taxon>
        <taxon>Endopterygota</taxon>
        <taxon>Lepidoptera</taxon>
        <taxon>Glossata</taxon>
        <taxon>Ditrysia</taxon>
        <taxon>Tineoidea</taxon>
        <taxon>Psychidae</taxon>
        <taxon>Oiketicinae</taxon>
        <taxon>Eumeta</taxon>
    </lineage>
</organism>
<keyword evidence="2" id="KW-1185">Reference proteome</keyword>